<dbReference type="PANTHER" id="PTHR47245:SF2">
    <property type="entry name" value="PEPTIDYL-PROLYL CIS-TRANS ISOMERASE HP_0175-RELATED"/>
    <property type="match status" value="1"/>
</dbReference>
<dbReference type="RefSeq" id="WP_186951348.1">
    <property type="nucleotide sequence ID" value="NZ_JACOFX010000001.1"/>
</dbReference>
<dbReference type="Gene3D" id="3.10.50.40">
    <property type="match status" value="1"/>
</dbReference>
<organism evidence="8 9">
    <name type="scientific">Undibacterium umbellatum</name>
    <dbReference type="NCBI Taxonomy" id="2762300"/>
    <lineage>
        <taxon>Bacteria</taxon>
        <taxon>Pseudomonadati</taxon>
        <taxon>Pseudomonadota</taxon>
        <taxon>Betaproteobacteria</taxon>
        <taxon>Burkholderiales</taxon>
        <taxon>Oxalobacteraceae</taxon>
        <taxon>Undibacterium</taxon>
    </lineage>
</organism>
<evidence type="ECO:0000256" key="1">
    <source>
        <dbReference type="ARBA" id="ARBA00000971"/>
    </source>
</evidence>
<dbReference type="InterPro" id="IPR000297">
    <property type="entry name" value="PPIase_PpiC"/>
</dbReference>
<dbReference type="Proteomes" id="UP000646911">
    <property type="component" value="Unassembled WGS sequence"/>
</dbReference>
<evidence type="ECO:0000313" key="8">
    <source>
        <dbReference type="EMBL" id="MBC3906098.1"/>
    </source>
</evidence>
<keyword evidence="6" id="KW-0732">Signal</keyword>
<dbReference type="GO" id="GO:0016853">
    <property type="term" value="F:isomerase activity"/>
    <property type="evidence" value="ECO:0007669"/>
    <property type="project" value="UniProtKB-KW"/>
</dbReference>
<keyword evidence="9" id="KW-1185">Reference proteome</keyword>
<dbReference type="SUPFAM" id="SSF54534">
    <property type="entry name" value="FKBP-like"/>
    <property type="match status" value="1"/>
</dbReference>
<evidence type="ECO:0000259" key="7">
    <source>
        <dbReference type="PROSITE" id="PS50198"/>
    </source>
</evidence>
<dbReference type="InterPro" id="IPR046357">
    <property type="entry name" value="PPIase_dom_sf"/>
</dbReference>
<evidence type="ECO:0000256" key="5">
    <source>
        <dbReference type="PROSITE-ProRule" id="PRU00278"/>
    </source>
</evidence>
<evidence type="ECO:0000256" key="3">
    <source>
        <dbReference type="ARBA" id="ARBA00013194"/>
    </source>
</evidence>
<protein>
    <recommendedName>
        <fullName evidence="3">peptidylprolyl isomerase</fullName>
        <ecNumber evidence="3">5.2.1.8</ecNumber>
    </recommendedName>
</protein>
<keyword evidence="5 8" id="KW-0413">Isomerase</keyword>
<evidence type="ECO:0000256" key="6">
    <source>
        <dbReference type="SAM" id="SignalP"/>
    </source>
</evidence>
<evidence type="ECO:0000256" key="2">
    <source>
        <dbReference type="ARBA" id="ARBA00007656"/>
    </source>
</evidence>
<gene>
    <name evidence="8" type="ORF">H8L47_00815</name>
</gene>
<comment type="caution">
    <text evidence="8">The sequence shown here is derived from an EMBL/GenBank/DDBJ whole genome shotgun (WGS) entry which is preliminary data.</text>
</comment>
<sequence length="451" mass="50380">MSLTIIKNCLSVLCLAMSATAIAVDIAPAVAANQIAHHPEVVAHLNGTPVHKLTLEVLTQMAQLENPKTVRADILDNILSNRLLAEDAREKFAEEELQASRRVAFEPDVMLDNQLSGYLRTVYRKDLETAISKLPGGRLDALIQEHGKLDEDQLNAVFGARNRIMLDYSLNPTQQTAATHVLVLRSNFAAASSISLYAVFRRQNVQGRVEFFNRNRDFIRQQAQLYLANLYVLDWARQRFGESALSDLRRALQEKNSVQAVMSLHGIGADTDSESRLLNQLAAEVKPKEVQAYFHSHKEEFKRIVSVKARHIRLDNEEQARQVSELAHQGANFASLAKQYSTAPDAQQGGDMGLIAHRGQLSWLEQLAYMQEPGKVSPPIRTAVAPNETAHWEIVLVEKRNDGYQDPASETVRYLASRAIAQEKAIRQLSSLQAQLRKSAKIEINQAALLN</sequence>
<feature type="domain" description="PpiC" evidence="7">
    <location>
        <begin position="304"/>
        <end position="382"/>
    </location>
</feature>
<dbReference type="EMBL" id="JACOFX010000001">
    <property type="protein sequence ID" value="MBC3906098.1"/>
    <property type="molecule type" value="Genomic_DNA"/>
</dbReference>
<dbReference type="Pfam" id="PF00639">
    <property type="entry name" value="Rotamase"/>
    <property type="match status" value="1"/>
</dbReference>
<comment type="catalytic activity">
    <reaction evidence="1">
        <text>[protein]-peptidylproline (omega=180) = [protein]-peptidylproline (omega=0)</text>
        <dbReference type="Rhea" id="RHEA:16237"/>
        <dbReference type="Rhea" id="RHEA-COMP:10747"/>
        <dbReference type="Rhea" id="RHEA-COMP:10748"/>
        <dbReference type="ChEBI" id="CHEBI:83833"/>
        <dbReference type="ChEBI" id="CHEBI:83834"/>
        <dbReference type="EC" id="5.2.1.8"/>
    </reaction>
</comment>
<accession>A0ABR6Z3A4</accession>
<evidence type="ECO:0000313" key="9">
    <source>
        <dbReference type="Proteomes" id="UP000646911"/>
    </source>
</evidence>
<dbReference type="PROSITE" id="PS50198">
    <property type="entry name" value="PPIC_PPIASE_2"/>
    <property type="match status" value="1"/>
</dbReference>
<dbReference type="InterPro" id="IPR050245">
    <property type="entry name" value="PrsA_foldase"/>
</dbReference>
<feature type="chain" id="PRO_5046500511" description="peptidylprolyl isomerase" evidence="6">
    <location>
        <begin position="24"/>
        <end position="451"/>
    </location>
</feature>
<proteinExistence type="inferred from homology"/>
<name>A0ABR6Z3A4_9BURK</name>
<reference evidence="8 9" key="1">
    <citation type="submission" date="2020-08" db="EMBL/GenBank/DDBJ databases">
        <title>Novel species isolated from subtropical streams in China.</title>
        <authorList>
            <person name="Lu H."/>
        </authorList>
    </citation>
    <scope>NUCLEOTIDE SEQUENCE [LARGE SCALE GENOMIC DNA]</scope>
    <source>
        <strain evidence="8 9">NL8W</strain>
    </source>
</reference>
<keyword evidence="4 5" id="KW-0697">Rotamase</keyword>
<comment type="similarity">
    <text evidence="2">Belongs to the PpiC/parvulin rotamase family.</text>
</comment>
<dbReference type="PANTHER" id="PTHR47245">
    <property type="entry name" value="PEPTIDYLPROLYL ISOMERASE"/>
    <property type="match status" value="1"/>
</dbReference>
<dbReference type="EC" id="5.2.1.8" evidence="3"/>
<evidence type="ECO:0000256" key="4">
    <source>
        <dbReference type="ARBA" id="ARBA00023110"/>
    </source>
</evidence>
<feature type="signal peptide" evidence="6">
    <location>
        <begin position="1"/>
        <end position="23"/>
    </location>
</feature>